<proteinExistence type="predicted"/>
<protein>
    <submittedName>
        <fullName evidence="1">Uncharacterized protein</fullName>
    </submittedName>
</protein>
<keyword evidence="2" id="KW-1185">Reference proteome</keyword>
<gene>
    <name evidence="1" type="ORF">K441DRAFT_670777</name>
</gene>
<accession>A0ACC8EM31</accession>
<sequence length="619" mass="70388">MEYGLEEYLVQERRLVIGLDYGTTFTGIAYATPLATTCALNEIDVMTSWGSQMDNHDKVPSVISYSEPTEAKEQQWGSSLSPDAITMVHTKLELDVHDVSEELDLILQSLDGMKNLHFQHIKASGGLPAYTEKSAEEIVADYLAKVFTYLEKSVENFTKVLRDRISTDIVVTVPTGWSDRAMNSTYRALRKAGFNQESFPKLKEIIFVTEPEAAAIYTARYLKDTMGHDFLKEKEYFVLCDAGGGTVDVVSYKVKQLRPTLELEEIGYPTVRKCGSIFINIKFKEWLKDLLGDKNYQRLDPNTELNKITSHTTEGKAMRELMKEFDARKRGFRKDYNQDIHLDLPAPLDNLTIPGKVDGGEITITSAVMSRFFDFCVAQIVDLIKGHMIQIQRRGARPKNVFLVGGFGESEYLQGQIEDTLRLWDITLRRPDTSWTAVVRGAVICGIEKQNTQNLIRTSFCHHNYGISVNQLFSDTYHPQQDLVSGASGRAMAQGQLLWLLNKGDVVLSNKPYKAEQDITVSFTKTEKRQGTVTIYRYSDDDRPTRFYIAKEELDVAYVLAYDVSNVSLNEFELVRGRDRKSACYVAVIKLIIILERNNLKASIWWKDRELSTADDIMY</sequence>
<reference evidence="1 2" key="1">
    <citation type="journal article" date="2016" name="Nat. Commun.">
        <title>Ectomycorrhizal ecology is imprinted in the genome of the dominant symbiotic fungus Cenococcum geophilum.</title>
        <authorList>
            <consortium name="DOE Joint Genome Institute"/>
            <person name="Peter M."/>
            <person name="Kohler A."/>
            <person name="Ohm R.A."/>
            <person name="Kuo A."/>
            <person name="Krutzmann J."/>
            <person name="Morin E."/>
            <person name="Arend M."/>
            <person name="Barry K.W."/>
            <person name="Binder M."/>
            <person name="Choi C."/>
            <person name="Clum A."/>
            <person name="Copeland A."/>
            <person name="Grisel N."/>
            <person name="Haridas S."/>
            <person name="Kipfer T."/>
            <person name="LaButti K."/>
            <person name="Lindquist E."/>
            <person name="Lipzen A."/>
            <person name="Maire R."/>
            <person name="Meier B."/>
            <person name="Mihaltcheva S."/>
            <person name="Molinier V."/>
            <person name="Murat C."/>
            <person name="Poggeler S."/>
            <person name="Quandt C.A."/>
            <person name="Sperisen C."/>
            <person name="Tritt A."/>
            <person name="Tisserant E."/>
            <person name="Crous P.W."/>
            <person name="Henrissat B."/>
            <person name="Nehls U."/>
            <person name="Egli S."/>
            <person name="Spatafora J.W."/>
            <person name="Grigoriev I.V."/>
            <person name="Martin F.M."/>
        </authorList>
    </citation>
    <scope>NUCLEOTIDE SEQUENCE [LARGE SCALE GENOMIC DNA]</scope>
    <source>
        <strain evidence="1 2">1.58</strain>
    </source>
</reference>
<dbReference type="Proteomes" id="UP000250078">
    <property type="component" value="Unassembled WGS sequence"/>
</dbReference>
<dbReference type="EMBL" id="KV748261">
    <property type="protein sequence ID" value="OCK87389.1"/>
    <property type="molecule type" value="Genomic_DNA"/>
</dbReference>
<evidence type="ECO:0000313" key="2">
    <source>
        <dbReference type="Proteomes" id="UP000250078"/>
    </source>
</evidence>
<evidence type="ECO:0000313" key="1">
    <source>
        <dbReference type="EMBL" id="OCK87389.1"/>
    </source>
</evidence>
<name>A0ACC8EM31_9PEZI</name>
<organism evidence="1 2">
    <name type="scientific">Cenococcum geophilum 1.58</name>
    <dbReference type="NCBI Taxonomy" id="794803"/>
    <lineage>
        <taxon>Eukaryota</taxon>
        <taxon>Fungi</taxon>
        <taxon>Dikarya</taxon>
        <taxon>Ascomycota</taxon>
        <taxon>Pezizomycotina</taxon>
        <taxon>Dothideomycetes</taxon>
        <taxon>Pleosporomycetidae</taxon>
        <taxon>Gloniales</taxon>
        <taxon>Gloniaceae</taxon>
        <taxon>Cenococcum</taxon>
    </lineage>
</organism>